<accession>A0AAD0S0M9</accession>
<sequence>MAGNFPFIKLKDICVKITKGSTPTKKDGGFSEQGINFIKAESATYDGVLDESKFTFVTEEVYEKYKRSQLEENDILFSMAGAFLGKTGLVEKKHLPANTNQALALIRVDSSLANPKFVHYSLQQGRIVHYVNNSISQSAQPNINLQQIGDLDIEFPAREIQDSIVDVLDSIVQRILVNRQTNRTLEQMAQALFKSWFVDFDPVIDNALAAGNNIPEALQHKAKQRKQAQKLPDFKPLPDDIRALFPSEFEQTDEPSIGIAGWIPKGWNFGSMKQHANIVMGQSPKGDTYNNEGLGTPLVNGPVEFGDYFTKKSKWTSAPTKLSLKGDLIVCVRGSTTGRFVKSDGVYCLGRGVCSVRGMRSQIFTDLIFKNSIEHLLGLATGSTFPNWSRQILNEFKVILPCTQIVDAFDKLLSENLKKIELNVVESKALNNLRDTLLPKLISGELSVENNC</sequence>
<dbReference type="Gene3D" id="3.90.220.20">
    <property type="entry name" value="DNA methylase specificity domains"/>
    <property type="match status" value="2"/>
</dbReference>
<dbReference type="AlphaFoldDB" id="A0AAD0S0M9"/>
<keyword evidence="2" id="KW-0680">Restriction system</keyword>
<keyword evidence="5" id="KW-0255">Endonuclease</keyword>
<dbReference type="EMBL" id="CP032090">
    <property type="protein sequence ID" value="AXV65943.1"/>
    <property type="molecule type" value="Genomic_DNA"/>
</dbReference>
<organism evidence="5 6">
    <name type="scientific">Pseudoalteromonas lipolytica</name>
    <dbReference type="NCBI Taxonomy" id="570156"/>
    <lineage>
        <taxon>Bacteria</taxon>
        <taxon>Pseudomonadati</taxon>
        <taxon>Pseudomonadota</taxon>
        <taxon>Gammaproteobacteria</taxon>
        <taxon>Alteromonadales</taxon>
        <taxon>Pseudoalteromonadaceae</taxon>
        <taxon>Pseudoalteromonas</taxon>
    </lineage>
</organism>
<dbReference type="CDD" id="cd17246">
    <property type="entry name" value="RMtype1_S_SonII-TRD2-CR2_like"/>
    <property type="match status" value="1"/>
</dbReference>
<keyword evidence="5" id="KW-0540">Nuclease</keyword>
<dbReference type="CDD" id="cd17496">
    <property type="entry name" value="RMtype1_S_BliBORF2384P-TRD1-CR1_like"/>
    <property type="match status" value="1"/>
</dbReference>
<evidence type="ECO:0000313" key="6">
    <source>
        <dbReference type="Proteomes" id="UP000264605"/>
    </source>
</evidence>
<proteinExistence type="inferred from homology"/>
<dbReference type="RefSeq" id="WP_118844554.1">
    <property type="nucleotide sequence ID" value="NZ_CP032090.1"/>
</dbReference>
<comment type="similarity">
    <text evidence="1">Belongs to the type-I restriction system S methylase family.</text>
</comment>
<evidence type="ECO:0000256" key="3">
    <source>
        <dbReference type="ARBA" id="ARBA00023125"/>
    </source>
</evidence>
<dbReference type="GO" id="GO:0004519">
    <property type="term" value="F:endonuclease activity"/>
    <property type="evidence" value="ECO:0007669"/>
    <property type="project" value="UniProtKB-KW"/>
</dbReference>
<evidence type="ECO:0000259" key="4">
    <source>
        <dbReference type="Pfam" id="PF01420"/>
    </source>
</evidence>
<gene>
    <name evidence="5" type="ORF">D0907_12010</name>
</gene>
<evidence type="ECO:0000256" key="2">
    <source>
        <dbReference type="ARBA" id="ARBA00022747"/>
    </source>
</evidence>
<evidence type="ECO:0000313" key="5">
    <source>
        <dbReference type="EMBL" id="AXV65943.1"/>
    </source>
</evidence>
<dbReference type="PANTHER" id="PTHR30408">
    <property type="entry name" value="TYPE-1 RESTRICTION ENZYME ECOKI SPECIFICITY PROTEIN"/>
    <property type="match status" value="1"/>
</dbReference>
<dbReference type="REBASE" id="271521">
    <property type="entry name" value="S.PdoHJ51ORF12015P"/>
</dbReference>
<dbReference type="InterPro" id="IPR000055">
    <property type="entry name" value="Restrct_endonuc_typeI_TRD"/>
</dbReference>
<dbReference type="GeneID" id="99506191"/>
<protein>
    <submittedName>
        <fullName evidence="5">Restriction endonuclease subunit S</fullName>
    </submittedName>
</protein>
<dbReference type="PANTHER" id="PTHR30408:SF12">
    <property type="entry name" value="TYPE I RESTRICTION ENZYME MJAVIII SPECIFICITY SUBUNIT"/>
    <property type="match status" value="1"/>
</dbReference>
<dbReference type="KEGG" id="pdj:D0907_12010"/>
<reference evidence="5 6" key="1">
    <citation type="submission" date="2018-08" db="EMBL/GenBank/DDBJ databases">
        <title>Draft genome sequence of Pseudoalteromonas donghaensis HJ51.</title>
        <authorList>
            <person name="Oh J."/>
            <person name="Roh D."/>
        </authorList>
    </citation>
    <scope>NUCLEOTIDE SEQUENCE [LARGE SCALE GENOMIC DNA]</scope>
    <source>
        <strain evidence="5 6">HJ51</strain>
    </source>
</reference>
<dbReference type="Proteomes" id="UP000264605">
    <property type="component" value="Chromosome"/>
</dbReference>
<dbReference type="InterPro" id="IPR044946">
    <property type="entry name" value="Restrct_endonuc_typeI_TRD_sf"/>
</dbReference>
<dbReference type="GO" id="GO:0009307">
    <property type="term" value="P:DNA restriction-modification system"/>
    <property type="evidence" value="ECO:0007669"/>
    <property type="project" value="UniProtKB-KW"/>
</dbReference>
<dbReference type="SUPFAM" id="SSF116734">
    <property type="entry name" value="DNA methylase specificity domain"/>
    <property type="match status" value="2"/>
</dbReference>
<keyword evidence="3" id="KW-0238">DNA-binding</keyword>
<name>A0AAD0S0M9_9GAMM</name>
<evidence type="ECO:0000256" key="1">
    <source>
        <dbReference type="ARBA" id="ARBA00010923"/>
    </source>
</evidence>
<dbReference type="GO" id="GO:0003677">
    <property type="term" value="F:DNA binding"/>
    <property type="evidence" value="ECO:0007669"/>
    <property type="project" value="UniProtKB-KW"/>
</dbReference>
<dbReference type="Pfam" id="PF01420">
    <property type="entry name" value="Methylase_S"/>
    <property type="match status" value="2"/>
</dbReference>
<keyword evidence="5" id="KW-0378">Hydrolase</keyword>
<dbReference type="InterPro" id="IPR052021">
    <property type="entry name" value="Type-I_RS_S_subunit"/>
</dbReference>
<feature type="domain" description="Type I restriction modification DNA specificity" evidence="4">
    <location>
        <begin position="264"/>
        <end position="420"/>
    </location>
</feature>
<feature type="domain" description="Type I restriction modification DNA specificity" evidence="4">
    <location>
        <begin position="7"/>
        <end position="187"/>
    </location>
</feature>